<evidence type="ECO:0000313" key="3">
    <source>
        <dbReference type="EMBL" id="TRM62685.1"/>
    </source>
</evidence>
<accession>A0A550CD06</accession>
<dbReference type="InterPro" id="IPR019350">
    <property type="entry name" value="RNA_pol_I-sp_TIF_RRN6-like"/>
</dbReference>
<name>A0A550CD06_9AGAR</name>
<keyword evidence="4" id="KW-1185">Reference proteome</keyword>
<reference evidence="3 4" key="1">
    <citation type="journal article" date="2019" name="New Phytol.">
        <title>Comparative genomics reveals unique wood-decay strategies and fruiting body development in the Schizophyllaceae.</title>
        <authorList>
            <person name="Almasi E."/>
            <person name="Sahu N."/>
            <person name="Krizsan K."/>
            <person name="Balint B."/>
            <person name="Kovacs G.M."/>
            <person name="Kiss B."/>
            <person name="Cseklye J."/>
            <person name="Drula E."/>
            <person name="Henrissat B."/>
            <person name="Nagy I."/>
            <person name="Chovatia M."/>
            <person name="Adam C."/>
            <person name="LaButti K."/>
            <person name="Lipzen A."/>
            <person name="Riley R."/>
            <person name="Grigoriev I.V."/>
            <person name="Nagy L.G."/>
        </authorList>
    </citation>
    <scope>NUCLEOTIDE SEQUENCE [LARGE SCALE GENOMIC DNA]</scope>
    <source>
        <strain evidence="3 4">NL-1724</strain>
    </source>
</reference>
<dbReference type="Proteomes" id="UP000320762">
    <property type="component" value="Unassembled WGS sequence"/>
</dbReference>
<protein>
    <recommendedName>
        <fullName evidence="2">RRN6 beta-propeller domain-containing protein</fullName>
    </recommendedName>
</protein>
<feature type="region of interest" description="Disordered" evidence="1">
    <location>
        <begin position="1"/>
        <end position="21"/>
    </location>
</feature>
<comment type="caution">
    <text evidence="3">The sequence shown here is derived from an EMBL/GenBank/DDBJ whole genome shotgun (WGS) entry which is preliminary data.</text>
</comment>
<evidence type="ECO:0000259" key="2">
    <source>
        <dbReference type="Pfam" id="PF10214"/>
    </source>
</evidence>
<dbReference type="EMBL" id="VDMD01000012">
    <property type="protein sequence ID" value="TRM62685.1"/>
    <property type="molecule type" value="Genomic_DNA"/>
</dbReference>
<dbReference type="PANTHER" id="PTHR28221:SF2">
    <property type="entry name" value="RNA POLYMERASE I-SPECIFIC TRANSCRIPTION INITIATION FACTOR RRN6"/>
    <property type="match status" value="1"/>
</dbReference>
<evidence type="ECO:0000313" key="4">
    <source>
        <dbReference type="Proteomes" id="UP000320762"/>
    </source>
</evidence>
<dbReference type="OrthoDB" id="2382881at2759"/>
<evidence type="ECO:0000256" key="1">
    <source>
        <dbReference type="SAM" id="MobiDB-lite"/>
    </source>
</evidence>
<sequence length="859" mass="94399">MMNAWPADSRAEGSNAKGKKKQDNFIGDYAHLTPGLLSSATLIEQPNGRLEWSSVTGAMNKRKRRRVTARAPVTFFPATRTPELPLPHTTIQQRAEEGANFLRTYLPDVDVTAELIREEITHDGELARETQTFDPLAGNVIAPVVCFDSSAKAFAHLAFPAGELGNELNISPYTVSGDVRAVFSPRARSTRTFNTPVQQIVAHSPTAGVGNPISLLAVRTFGATHAFQVQASHSTPPPPPSPDLLTLKRAHTGGKYVVDMAFHPTPLTLVVVNEVGAVFSADMNAGQSSITKLVDPLDTSAQNDSFWRLKVDPSTTTALLASSSAVRRIDSRENTTPTTIFSLTRPPERLTAIEDDPSEHLVRLCTTTQLLWLDPRFLARPLLAYAHGRQYDPALQIHTARMCDTPLTFLSSPNNGLITVYDVSRADGELVYAHRPPYTLPSSAVRFVGQALFRHPSITGDDSTLSCVRISGRGQLSCVALCFGDDDVIDSQGAAQAASVQWDDEVKELAVTAENFEPDAGPLGAQDKVEMNLRMAYDRVFRQYDEERRAAEEANTESVYDVLDNAPRYWQQAEEYPDHMLTSYDILFRTGDEPKNPSRADFLTQSAINSHRGYRALVQDRIPLNDVQKGAKWHCDLQPSLAKLDVDFSAGSDIHERLRRFDLAPDDTPADEGPEAPSAVHPRTAASIRLENEARQQLALDLSLSRHIFSARPFTSPPDMTDDLETMTEALSLANDPPPVHFSYLQPIARDHYTRDQPVVEEAGSAEPVEQALNLPPGVRLLLSEWDLGADPAEYAYHDPYDADAMNVSPPIARRKKAPTAILDSAISQSQSQFRVPPSIQPPTSSWPASSVLICEDLL</sequence>
<dbReference type="STRING" id="97359.A0A550CD06"/>
<proteinExistence type="predicted"/>
<dbReference type="PANTHER" id="PTHR28221">
    <property type="entry name" value="RNA POLYMERASE I-SPECIFIC TRANSCRIPTION INITIATION FACTOR RRN6"/>
    <property type="match status" value="1"/>
</dbReference>
<dbReference type="AlphaFoldDB" id="A0A550CD06"/>
<dbReference type="InterPro" id="IPR048535">
    <property type="entry name" value="RRN6_beta-prop"/>
</dbReference>
<gene>
    <name evidence="3" type="ORF">BD626DRAFT_52813</name>
</gene>
<organism evidence="3 4">
    <name type="scientific">Schizophyllum amplum</name>
    <dbReference type="NCBI Taxonomy" id="97359"/>
    <lineage>
        <taxon>Eukaryota</taxon>
        <taxon>Fungi</taxon>
        <taxon>Dikarya</taxon>
        <taxon>Basidiomycota</taxon>
        <taxon>Agaricomycotina</taxon>
        <taxon>Agaricomycetes</taxon>
        <taxon>Agaricomycetidae</taxon>
        <taxon>Agaricales</taxon>
        <taxon>Schizophyllaceae</taxon>
        <taxon>Schizophyllum</taxon>
    </lineage>
</organism>
<dbReference type="Pfam" id="PF10214">
    <property type="entry name" value="Rrn6_beta-prop"/>
    <property type="match status" value="1"/>
</dbReference>
<feature type="domain" description="RRN6 beta-propeller" evidence="2">
    <location>
        <begin position="154"/>
        <end position="429"/>
    </location>
</feature>
<dbReference type="SUPFAM" id="SSF101908">
    <property type="entry name" value="Putative isomerase YbhE"/>
    <property type="match status" value="1"/>
</dbReference>